<feature type="region of interest" description="Disordered" evidence="1">
    <location>
        <begin position="19"/>
        <end position="38"/>
    </location>
</feature>
<dbReference type="Proteomes" id="UP000287830">
    <property type="component" value="Unassembled WGS sequence"/>
</dbReference>
<organism evidence="2 3">
    <name type="scientific">Streptomyces chrestomyceticus JCM 4735</name>
    <dbReference type="NCBI Taxonomy" id="1306181"/>
    <lineage>
        <taxon>Bacteria</taxon>
        <taxon>Bacillati</taxon>
        <taxon>Actinomycetota</taxon>
        <taxon>Actinomycetes</taxon>
        <taxon>Kitasatosporales</taxon>
        <taxon>Streptomycetaceae</taxon>
        <taxon>Streptomyces</taxon>
    </lineage>
</organism>
<accession>A0A7U9KZE7</accession>
<evidence type="ECO:0000256" key="1">
    <source>
        <dbReference type="SAM" id="MobiDB-lite"/>
    </source>
</evidence>
<proteinExistence type="predicted"/>
<name>A0A7U9KZE7_9ACTN</name>
<comment type="caution">
    <text evidence="2">The sequence shown here is derived from an EMBL/GenBank/DDBJ whole genome shotgun (WGS) entry which is preliminary data.</text>
</comment>
<reference evidence="2 3" key="1">
    <citation type="submission" date="2018-11" db="EMBL/GenBank/DDBJ databases">
        <title>Whole genome sequence of Streptomyces chrestomyceticus NBRC 13444(T).</title>
        <authorList>
            <person name="Komaki H."/>
            <person name="Tamura T."/>
        </authorList>
    </citation>
    <scope>NUCLEOTIDE SEQUENCE [LARGE SCALE GENOMIC DNA]</scope>
    <source>
        <strain evidence="2 3">NBRC 13444</strain>
    </source>
</reference>
<gene>
    <name evidence="2" type="ORF">OEIGOIKO_05356</name>
</gene>
<dbReference type="AlphaFoldDB" id="A0A7U9KZE7"/>
<evidence type="ECO:0000313" key="2">
    <source>
        <dbReference type="EMBL" id="GCD37558.1"/>
    </source>
</evidence>
<dbReference type="EMBL" id="BHZC01000001">
    <property type="protein sequence ID" value="GCD37558.1"/>
    <property type="molecule type" value="Genomic_DNA"/>
</dbReference>
<protein>
    <submittedName>
        <fullName evidence="2">Uncharacterized protein</fullName>
    </submittedName>
</protein>
<feature type="compositionally biased region" description="Polar residues" evidence="1">
    <location>
        <begin position="28"/>
        <end position="37"/>
    </location>
</feature>
<sequence>MPPCAVMCAGASPQHLLRDAPWMPPLRTSDSPGSTAETACGWSAVSGARSANVLAVMS</sequence>
<evidence type="ECO:0000313" key="3">
    <source>
        <dbReference type="Proteomes" id="UP000287830"/>
    </source>
</evidence>